<dbReference type="Proteomes" id="UP000199034">
    <property type="component" value="Unassembled WGS sequence"/>
</dbReference>
<gene>
    <name evidence="1" type="ORF">SAMN05421872_108116</name>
</gene>
<name>A0A1G6UX26_9ACTN</name>
<protein>
    <submittedName>
        <fullName evidence="1">Uncharacterized protein</fullName>
    </submittedName>
</protein>
<reference evidence="1 2" key="1">
    <citation type="submission" date="2016-10" db="EMBL/GenBank/DDBJ databases">
        <authorList>
            <person name="de Groot N.N."/>
        </authorList>
    </citation>
    <scope>NUCLEOTIDE SEQUENCE [LARGE SCALE GENOMIC DNA]</scope>
    <source>
        <strain evidence="1 2">CGMCC 4.6858</strain>
    </source>
</reference>
<organism evidence="1 2">
    <name type="scientific">Nocardioides lianchengensis</name>
    <dbReference type="NCBI Taxonomy" id="1045774"/>
    <lineage>
        <taxon>Bacteria</taxon>
        <taxon>Bacillati</taxon>
        <taxon>Actinomycetota</taxon>
        <taxon>Actinomycetes</taxon>
        <taxon>Propionibacteriales</taxon>
        <taxon>Nocardioidaceae</taxon>
        <taxon>Nocardioides</taxon>
    </lineage>
</organism>
<dbReference type="RefSeq" id="WP_170867085.1">
    <property type="nucleotide sequence ID" value="NZ_FMZM01000008.1"/>
</dbReference>
<sequence length="47" mass="5079">MDGNRVLSVPADGEWSLLARVDDDHPTAEVELAGVSVPIDLHQILRA</sequence>
<keyword evidence="2" id="KW-1185">Reference proteome</keyword>
<dbReference type="AlphaFoldDB" id="A0A1G6UX26"/>
<evidence type="ECO:0000313" key="2">
    <source>
        <dbReference type="Proteomes" id="UP000199034"/>
    </source>
</evidence>
<dbReference type="STRING" id="1045774.SAMN05421872_108116"/>
<accession>A0A1G6UX26</accession>
<evidence type="ECO:0000313" key="1">
    <source>
        <dbReference type="EMBL" id="SDD45804.1"/>
    </source>
</evidence>
<dbReference type="EMBL" id="FMZM01000008">
    <property type="protein sequence ID" value="SDD45804.1"/>
    <property type="molecule type" value="Genomic_DNA"/>
</dbReference>
<proteinExistence type="predicted"/>